<evidence type="ECO:0000259" key="3">
    <source>
        <dbReference type="PROSITE" id="PS51677"/>
    </source>
</evidence>
<gene>
    <name evidence="4" type="ORF">SAMN05444388_105267</name>
</gene>
<dbReference type="Proteomes" id="UP000184112">
    <property type="component" value="Unassembled WGS sequence"/>
</dbReference>
<evidence type="ECO:0000256" key="1">
    <source>
        <dbReference type="ARBA" id="ARBA00004613"/>
    </source>
</evidence>
<dbReference type="PANTHER" id="PTHR34216:SF3">
    <property type="entry name" value="POLY-BETA-1,6-N-ACETYL-D-GLUCOSAMINE N-DEACETYLASE"/>
    <property type="match status" value="1"/>
</dbReference>
<evidence type="ECO:0000313" key="4">
    <source>
        <dbReference type="EMBL" id="SHG97872.1"/>
    </source>
</evidence>
<dbReference type="GO" id="GO:0016810">
    <property type="term" value="F:hydrolase activity, acting on carbon-nitrogen (but not peptide) bonds"/>
    <property type="evidence" value="ECO:0007669"/>
    <property type="project" value="InterPro"/>
</dbReference>
<sequence length="237" mass="27849">MSKLPILMYHNVVVDEAKSLNLSISISKLESQLKFLHDNNYTTFHFKDLENLNELPSKSIIITFDDVTECQLLYAVPLLEKYQLKASFFIPFSFVGNFDYWIEGKEKIMSVDQLKELNTNLIELGYHSFEHKRYSSLSKEELEADFIKSNDFIKKNQLDIKPVLAYPFGNYAKKEAQFAVFEKIMRDNGIKYGLRIGNRVNKFPFKNNYLVKRIDIKGEDSLFRFRLKLKIGKLKLF</sequence>
<evidence type="ECO:0000256" key="2">
    <source>
        <dbReference type="ARBA" id="ARBA00022729"/>
    </source>
</evidence>
<reference evidence="4 5" key="1">
    <citation type="submission" date="2016-11" db="EMBL/GenBank/DDBJ databases">
        <authorList>
            <person name="Jaros S."/>
            <person name="Januszkiewicz K."/>
            <person name="Wedrychowicz H."/>
        </authorList>
    </citation>
    <scope>NUCLEOTIDE SEQUENCE [LARGE SCALE GENOMIC DNA]</scope>
    <source>
        <strain evidence="4 5">DSM 6792</strain>
    </source>
</reference>
<comment type="subcellular location">
    <subcellularLocation>
        <location evidence="1">Secreted</location>
    </subcellularLocation>
</comment>
<protein>
    <submittedName>
        <fullName evidence="4">Peptidoglycan/xylan/chitin deacetylase, PgdA/CDA1 family</fullName>
    </submittedName>
</protein>
<dbReference type="InterPro" id="IPR002509">
    <property type="entry name" value="NODB_dom"/>
</dbReference>
<keyword evidence="2" id="KW-0732">Signal</keyword>
<dbReference type="InterPro" id="IPR011330">
    <property type="entry name" value="Glyco_hydro/deAcase_b/a-brl"/>
</dbReference>
<dbReference type="EMBL" id="FQWH01000005">
    <property type="protein sequence ID" value="SHG97872.1"/>
    <property type="molecule type" value="Genomic_DNA"/>
</dbReference>
<dbReference type="RefSeq" id="WP_073409735.1">
    <property type="nucleotide sequence ID" value="NZ_CP031763.1"/>
</dbReference>
<feature type="domain" description="NodB homology" evidence="3">
    <location>
        <begin position="58"/>
        <end position="237"/>
    </location>
</feature>
<dbReference type="AlphaFoldDB" id="A0A1M5P7Z1"/>
<dbReference type="SUPFAM" id="SSF88713">
    <property type="entry name" value="Glycoside hydrolase/deacetylase"/>
    <property type="match status" value="1"/>
</dbReference>
<dbReference type="InterPro" id="IPR051398">
    <property type="entry name" value="Polysacch_Deacetylase"/>
</dbReference>
<dbReference type="GO" id="GO:0005576">
    <property type="term" value="C:extracellular region"/>
    <property type="evidence" value="ECO:0007669"/>
    <property type="project" value="UniProtKB-SubCell"/>
</dbReference>
<organism evidence="4 5">
    <name type="scientific">Flavobacterium johnsoniae</name>
    <name type="common">Cytophaga johnsonae</name>
    <dbReference type="NCBI Taxonomy" id="986"/>
    <lineage>
        <taxon>Bacteria</taxon>
        <taxon>Pseudomonadati</taxon>
        <taxon>Bacteroidota</taxon>
        <taxon>Flavobacteriia</taxon>
        <taxon>Flavobacteriales</taxon>
        <taxon>Flavobacteriaceae</taxon>
        <taxon>Flavobacterium</taxon>
    </lineage>
</organism>
<dbReference type="PROSITE" id="PS51677">
    <property type="entry name" value="NODB"/>
    <property type="match status" value="1"/>
</dbReference>
<dbReference type="CDD" id="cd10918">
    <property type="entry name" value="CE4_NodB_like_5s_6s"/>
    <property type="match status" value="1"/>
</dbReference>
<dbReference type="GO" id="GO:0005975">
    <property type="term" value="P:carbohydrate metabolic process"/>
    <property type="evidence" value="ECO:0007669"/>
    <property type="project" value="InterPro"/>
</dbReference>
<dbReference type="Pfam" id="PF01522">
    <property type="entry name" value="Polysacc_deac_1"/>
    <property type="match status" value="1"/>
</dbReference>
<dbReference type="Gene3D" id="3.20.20.370">
    <property type="entry name" value="Glycoside hydrolase/deacetylase"/>
    <property type="match status" value="1"/>
</dbReference>
<accession>A0A1M5P7Z1</accession>
<name>A0A1M5P7Z1_FLAJO</name>
<dbReference type="PANTHER" id="PTHR34216">
    <property type="match status" value="1"/>
</dbReference>
<proteinExistence type="predicted"/>
<evidence type="ECO:0000313" key="5">
    <source>
        <dbReference type="Proteomes" id="UP000184112"/>
    </source>
</evidence>